<comment type="caution">
    <text evidence="1">The sequence shown here is derived from an EMBL/GenBank/DDBJ whole genome shotgun (WGS) entry which is preliminary data.</text>
</comment>
<dbReference type="Proteomes" id="UP000744676">
    <property type="component" value="Unassembled WGS sequence"/>
</dbReference>
<gene>
    <name evidence="1" type="ORF">D0Z00_001518</name>
</gene>
<proteinExistence type="predicted"/>
<name>A0ACB6V6U5_9ASCO</name>
<evidence type="ECO:0000313" key="2">
    <source>
        <dbReference type="Proteomes" id="UP000744676"/>
    </source>
</evidence>
<protein>
    <submittedName>
        <fullName evidence="1">Uncharacterized protein</fullName>
    </submittedName>
</protein>
<accession>A0ACB6V6U5</accession>
<sequence length="267" mass="28717">MLAFYTLFLLLSFIIVGTKADYTFTSPAAGQTFAASSPITIKFEDDGGIPAMTEITSTQVLLCTGSNSAISCFSDNLVGTFTPSESKTSYEANLASLTSLGSNGRYFFQFYSVGSGGTTIHYTERFTLTGMTGTTKATDGGDTTPPTGSNSFNTGNDDDSVITKSNTIPYLSQTGRIRYAPMQMQPGSKVTHALTASRRFPTSSVTYFTDYTLRAYAITTKTPSWSYTISQAPNWVATLPSPTGYYAASEALKRTINAKSKRGYVDL</sequence>
<reference evidence="1 2" key="1">
    <citation type="journal article" date="2020" name="Front. Microbiol.">
        <title>Phenotypic and Genetic Characterization of the Cheese Ripening Yeast Geotrichum candidum.</title>
        <authorList>
            <person name="Perkins V."/>
            <person name="Vignola S."/>
            <person name="Lessard M.H."/>
            <person name="Plante P.L."/>
            <person name="Corbeil J."/>
            <person name="Dugat-Bony E."/>
            <person name="Frenette M."/>
            <person name="Labrie S."/>
        </authorList>
    </citation>
    <scope>NUCLEOTIDE SEQUENCE [LARGE SCALE GENOMIC DNA]</scope>
    <source>
        <strain evidence="1 2">LMA-1147</strain>
    </source>
</reference>
<keyword evidence="2" id="KW-1185">Reference proteome</keyword>
<evidence type="ECO:0000313" key="1">
    <source>
        <dbReference type="EMBL" id="KAF5099777.1"/>
    </source>
</evidence>
<dbReference type="EMBL" id="QVQA01000029">
    <property type="protein sequence ID" value="KAF5099777.1"/>
    <property type="molecule type" value="Genomic_DNA"/>
</dbReference>
<organism evidence="1 2">
    <name type="scientific">Geotrichum galactomycetum</name>
    <dbReference type="NCBI Taxonomy" id="27317"/>
    <lineage>
        <taxon>Eukaryota</taxon>
        <taxon>Fungi</taxon>
        <taxon>Dikarya</taxon>
        <taxon>Ascomycota</taxon>
        <taxon>Saccharomycotina</taxon>
        <taxon>Dipodascomycetes</taxon>
        <taxon>Dipodascales</taxon>
        <taxon>Dipodascaceae</taxon>
        <taxon>Geotrichum</taxon>
    </lineage>
</organism>